<organism evidence="12">
    <name type="scientific">Trichophyton rubrum CBS 288.86</name>
    <dbReference type="NCBI Taxonomy" id="1215330"/>
    <lineage>
        <taxon>Eukaryota</taxon>
        <taxon>Fungi</taxon>
        <taxon>Dikarya</taxon>
        <taxon>Ascomycota</taxon>
        <taxon>Pezizomycotina</taxon>
        <taxon>Eurotiomycetes</taxon>
        <taxon>Eurotiomycetidae</taxon>
        <taxon>Onygenales</taxon>
        <taxon>Arthrodermataceae</taxon>
        <taxon>Trichophyton</taxon>
    </lineage>
</organism>
<dbReference type="FunFam" id="3.40.50.620:FF:000082">
    <property type="entry name" value="MSW1p Mitochondrial tryptophanyl-tRNA synthetase"/>
    <property type="match status" value="1"/>
</dbReference>
<comment type="subcellular location">
    <subcellularLocation>
        <location evidence="1">Mitochondrion matrix</location>
    </subcellularLocation>
</comment>
<evidence type="ECO:0000256" key="1">
    <source>
        <dbReference type="ARBA" id="ARBA00004305"/>
    </source>
</evidence>
<comment type="similarity">
    <text evidence="2 11">Belongs to the class-I aminoacyl-tRNA synthetase family.</text>
</comment>
<reference evidence="12" key="1">
    <citation type="submission" date="2014-02" db="EMBL/GenBank/DDBJ databases">
        <title>The Genome Sequence of Trichophyton rubrum (morphotype fischeri) CBS 288.86.</title>
        <authorList>
            <consortium name="The Broad Institute Genomics Platform"/>
            <person name="Cuomo C.A."/>
            <person name="White T.C."/>
            <person name="Graser Y."/>
            <person name="Martinez-Rossi N."/>
            <person name="Heitman J."/>
            <person name="Young S.K."/>
            <person name="Zeng Q."/>
            <person name="Gargeya S."/>
            <person name="Abouelleil A."/>
            <person name="Alvarado L."/>
            <person name="Chapman S.B."/>
            <person name="Gainer-Dewar J."/>
            <person name="Goldberg J."/>
            <person name="Griggs A."/>
            <person name="Gujja S."/>
            <person name="Hansen M."/>
            <person name="Howarth C."/>
            <person name="Imamovic A."/>
            <person name="Larimer J."/>
            <person name="Martinez D."/>
            <person name="Murphy C."/>
            <person name="Pearson M.D."/>
            <person name="Persinoti G."/>
            <person name="Poon T."/>
            <person name="Priest M."/>
            <person name="Roberts A.D."/>
            <person name="Saif S."/>
            <person name="Shea T.D."/>
            <person name="Sykes S.N."/>
            <person name="Wortman J."/>
            <person name="Nusbaum C."/>
            <person name="Birren B."/>
        </authorList>
    </citation>
    <scope>NUCLEOTIDE SEQUENCE [LARGE SCALE GENOMIC DNA]</scope>
    <source>
        <strain evidence="12">CBS 288.86</strain>
    </source>
</reference>
<sequence length="407" mass="45209">MFTPASQKSLLRCCRRHIPLEYSLSARYNPQWLRYSSTTTEPAPPKETVIFSGIQPTGIPHLGNYLGALRAWVDLQNTSSPDTRLIYSIVDLHALTLPKPAEDLRRWRKEALAVLLAIGIKPERATLFYQSNVPAHSELMWILSVNASTGYLSRMTQWKSKLNLPENAKFDLAARNRLKLGLFSYPVLQAADVLVHRANYIPVGEDQKQHIEFAREVANGFNHLHGPVLTVPEAMISPAKRVMSLKNPKQKMSKSDADIRSRILVTDTPMEIHHKIRLALTDAGSTITYDPEKRPGVSNLLEMFSHAEALTSGPSGTTGRSPAEIALEYENSSFKALKQDLSSKLIEMLGSIRERYVEIMEEDAKVASSGSSDKESYLGMVARKGAEEASANAAITMRQVRTAIGLS</sequence>
<keyword evidence="7 11" id="KW-0648">Protein biosynthesis</keyword>
<dbReference type="Pfam" id="PF00579">
    <property type="entry name" value="tRNA-synt_1b"/>
    <property type="match status" value="1"/>
</dbReference>
<dbReference type="OrthoDB" id="15808at2759"/>
<dbReference type="InterPro" id="IPR001412">
    <property type="entry name" value="aa-tRNA-synth_I_CS"/>
</dbReference>
<keyword evidence="6 11" id="KW-0067">ATP-binding</keyword>
<accession>A0A022W830</accession>
<dbReference type="CDD" id="cd00806">
    <property type="entry name" value="TrpRS_core"/>
    <property type="match status" value="1"/>
</dbReference>
<proteinExistence type="inferred from homology"/>
<dbReference type="InterPro" id="IPR050203">
    <property type="entry name" value="Trp-tRNA_synthetase"/>
</dbReference>
<dbReference type="EC" id="6.1.1.2" evidence="3"/>
<dbReference type="FunFam" id="1.10.240.10:FF:000002">
    <property type="entry name" value="Tryptophan--tRNA ligase"/>
    <property type="match status" value="1"/>
</dbReference>
<keyword evidence="4 11" id="KW-0436">Ligase</keyword>
<protein>
    <recommendedName>
        <fullName evidence="10">Tryptophan--tRNA ligase, mitochondrial</fullName>
        <ecNumber evidence="3">6.1.1.2</ecNumber>
    </recommendedName>
    <alternativeName>
        <fullName evidence="9">Tryptophanyl-tRNA synthetase</fullName>
    </alternativeName>
</protein>
<evidence type="ECO:0000256" key="9">
    <source>
        <dbReference type="ARBA" id="ARBA00030268"/>
    </source>
</evidence>
<dbReference type="SMR" id="A0A022W830"/>
<dbReference type="HOGENOM" id="CLU_029244_1_3_1"/>
<dbReference type="NCBIfam" id="TIGR00233">
    <property type="entry name" value="trpS"/>
    <property type="match status" value="1"/>
</dbReference>
<evidence type="ECO:0000256" key="6">
    <source>
        <dbReference type="ARBA" id="ARBA00022840"/>
    </source>
</evidence>
<dbReference type="PRINTS" id="PR01039">
    <property type="entry name" value="TRNASYNTHTRP"/>
</dbReference>
<dbReference type="PANTHER" id="PTHR43766">
    <property type="entry name" value="TRYPTOPHAN--TRNA LIGASE, MITOCHONDRIAL"/>
    <property type="match status" value="1"/>
</dbReference>
<gene>
    <name evidence="12" type="ORF">H103_02706</name>
</gene>
<dbReference type="GO" id="GO:0005524">
    <property type="term" value="F:ATP binding"/>
    <property type="evidence" value="ECO:0007669"/>
    <property type="project" value="UniProtKB-KW"/>
</dbReference>
<keyword evidence="8 11" id="KW-0030">Aminoacyl-tRNA synthetase</keyword>
<dbReference type="Gene3D" id="3.40.50.620">
    <property type="entry name" value="HUPs"/>
    <property type="match status" value="1"/>
</dbReference>
<dbReference type="Gene3D" id="1.10.240.10">
    <property type="entry name" value="Tyrosyl-Transfer RNA Synthetase"/>
    <property type="match status" value="1"/>
</dbReference>
<evidence type="ECO:0000256" key="3">
    <source>
        <dbReference type="ARBA" id="ARBA00013161"/>
    </source>
</evidence>
<dbReference type="InterPro" id="IPR002305">
    <property type="entry name" value="aa-tRNA-synth_Ic"/>
</dbReference>
<evidence type="ECO:0000256" key="5">
    <source>
        <dbReference type="ARBA" id="ARBA00022741"/>
    </source>
</evidence>
<dbReference type="InterPro" id="IPR014729">
    <property type="entry name" value="Rossmann-like_a/b/a_fold"/>
</dbReference>
<dbReference type="GO" id="GO:0004830">
    <property type="term" value="F:tryptophan-tRNA ligase activity"/>
    <property type="evidence" value="ECO:0007669"/>
    <property type="project" value="UniProtKB-EC"/>
</dbReference>
<keyword evidence="5 11" id="KW-0547">Nucleotide-binding</keyword>
<evidence type="ECO:0000256" key="8">
    <source>
        <dbReference type="ARBA" id="ARBA00023146"/>
    </source>
</evidence>
<evidence type="ECO:0000313" key="12">
    <source>
        <dbReference type="EMBL" id="EZF54512.1"/>
    </source>
</evidence>
<dbReference type="EMBL" id="KK207782">
    <property type="protein sequence ID" value="EZF54512.1"/>
    <property type="molecule type" value="Genomic_DNA"/>
</dbReference>
<dbReference type="PROSITE" id="PS00178">
    <property type="entry name" value="AA_TRNA_LIGASE_I"/>
    <property type="match status" value="1"/>
</dbReference>
<dbReference type="Proteomes" id="UP000023758">
    <property type="component" value="Unassembled WGS sequence"/>
</dbReference>
<evidence type="ECO:0000256" key="11">
    <source>
        <dbReference type="RuleBase" id="RU363036"/>
    </source>
</evidence>
<dbReference type="SUPFAM" id="SSF52374">
    <property type="entry name" value="Nucleotidylyl transferase"/>
    <property type="match status" value="1"/>
</dbReference>
<dbReference type="InterPro" id="IPR002306">
    <property type="entry name" value="Trp-tRNA-ligase"/>
</dbReference>
<dbReference type="GO" id="GO:0070183">
    <property type="term" value="P:mitochondrial tryptophanyl-tRNA aminoacylation"/>
    <property type="evidence" value="ECO:0007669"/>
    <property type="project" value="TreeGrafter"/>
</dbReference>
<evidence type="ECO:0000256" key="10">
    <source>
        <dbReference type="ARBA" id="ARBA00069760"/>
    </source>
</evidence>
<dbReference type="GO" id="GO:0005759">
    <property type="term" value="C:mitochondrial matrix"/>
    <property type="evidence" value="ECO:0007669"/>
    <property type="project" value="UniProtKB-SubCell"/>
</dbReference>
<dbReference type="AlphaFoldDB" id="A0A022W830"/>
<dbReference type="PANTHER" id="PTHR43766:SF1">
    <property type="entry name" value="TRYPTOPHAN--TRNA LIGASE, MITOCHONDRIAL"/>
    <property type="match status" value="1"/>
</dbReference>
<evidence type="ECO:0000256" key="7">
    <source>
        <dbReference type="ARBA" id="ARBA00022917"/>
    </source>
</evidence>
<evidence type="ECO:0000256" key="4">
    <source>
        <dbReference type="ARBA" id="ARBA00022598"/>
    </source>
</evidence>
<evidence type="ECO:0000256" key="2">
    <source>
        <dbReference type="ARBA" id="ARBA00005594"/>
    </source>
</evidence>
<name>A0A022W830_TRIRU</name>